<feature type="region of interest" description="Disordered" evidence="8">
    <location>
        <begin position="199"/>
        <end position="231"/>
    </location>
</feature>
<dbReference type="PANTHER" id="PTHR35794">
    <property type="entry name" value="CELL DIVISION PROTEIN DIVIVA"/>
    <property type="match status" value="1"/>
</dbReference>
<evidence type="ECO:0000256" key="7">
    <source>
        <dbReference type="SAM" id="Coils"/>
    </source>
</evidence>
<dbReference type="OrthoDB" id="9815492at2"/>
<dbReference type="GO" id="GO:0051301">
    <property type="term" value="P:cell division"/>
    <property type="evidence" value="ECO:0007669"/>
    <property type="project" value="UniProtKB-KW"/>
</dbReference>
<dbReference type="EMBL" id="PXZH01000002">
    <property type="protein sequence ID" value="RST89473.1"/>
    <property type="molecule type" value="Genomic_DNA"/>
</dbReference>
<evidence type="ECO:0000313" key="9">
    <source>
        <dbReference type="EMBL" id="RST89473.1"/>
    </source>
</evidence>
<evidence type="ECO:0000313" key="10">
    <source>
        <dbReference type="Proteomes" id="UP000277864"/>
    </source>
</evidence>
<keyword evidence="10" id="KW-1185">Reference proteome</keyword>
<organism evidence="9 10">
    <name type="scientific">Vagococcus humatus</name>
    <dbReference type="NCBI Taxonomy" id="1889241"/>
    <lineage>
        <taxon>Bacteria</taxon>
        <taxon>Bacillati</taxon>
        <taxon>Bacillota</taxon>
        <taxon>Bacilli</taxon>
        <taxon>Lactobacillales</taxon>
        <taxon>Enterococcaceae</taxon>
        <taxon>Vagococcus</taxon>
    </lineage>
</organism>
<evidence type="ECO:0000256" key="2">
    <source>
        <dbReference type="ARBA" id="ARBA00009008"/>
    </source>
</evidence>
<name>A0A3S0A5I4_9ENTE</name>
<comment type="subcellular location">
    <subcellularLocation>
        <location evidence="1">Cytoplasm</location>
    </subcellularLocation>
</comment>
<dbReference type="Pfam" id="PF05103">
    <property type="entry name" value="DivIVA"/>
    <property type="match status" value="1"/>
</dbReference>
<comment type="similarity">
    <text evidence="2">Belongs to the DivIVA family.</text>
</comment>
<feature type="compositionally biased region" description="Acidic residues" evidence="8">
    <location>
        <begin position="222"/>
        <end position="231"/>
    </location>
</feature>
<keyword evidence="6" id="KW-0131">Cell cycle</keyword>
<evidence type="ECO:0000256" key="8">
    <source>
        <dbReference type="SAM" id="MobiDB-lite"/>
    </source>
</evidence>
<reference evidence="9 10" key="1">
    <citation type="submission" date="2018-03" db="EMBL/GenBank/DDBJ databases">
        <authorList>
            <person name="Gulvik C.A."/>
        </authorList>
    </citation>
    <scope>NUCLEOTIDE SEQUENCE [LARGE SCALE GENOMIC DNA]</scope>
    <source>
        <strain evidence="9 10">JCM 31581</strain>
    </source>
</reference>
<evidence type="ECO:0000256" key="1">
    <source>
        <dbReference type="ARBA" id="ARBA00004496"/>
    </source>
</evidence>
<dbReference type="InterPro" id="IPR007793">
    <property type="entry name" value="DivIVA_fam"/>
</dbReference>
<comment type="caution">
    <text evidence="9">The sequence shown here is derived from an EMBL/GenBank/DDBJ whole genome shotgun (WGS) entry which is preliminary data.</text>
</comment>
<evidence type="ECO:0000256" key="5">
    <source>
        <dbReference type="ARBA" id="ARBA00023054"/>
    </source>
</evidence>
<dbReference type="InterPro" id="IPR019933">
    <property type="entry name" value="DivIVA_domain"/>
</dbReference>
<proteinExistence type="inferred from homology"/>
<dbReference type="GO" id="GO:0005737">
    <property type="term" value="C:cytoplasm"/>
    <property type="evidence" value="ECO:0007669"/>
    <property type="project" value="UniProtKB-SubCell"/>
</dbReference>
<accession>A0A3S0A5I4</accession>
<keyword evidence="5 7" id="KW-0175">Coiled coil</keyword>
<feature type="coiled-coil region" evidence="7">
    <location>
        <begin position="108"/>
        <end position="146"/>
    </location>
</feature>
<keyword evidence="3" id="KW-0963">Cytoplasm</keyword>
<dbReference type="Gene3D" id="6.10.250.660">
    <property type="match status" value="1"/>
</dbReference>
<gene>
    <name evidence="9" type="ORF">C7P63_06815</name>
</gene>
<evidence type="ECO:0000256" key="4">
    <source>
        <dbReference type="ARBA" id="ARBA00022618"/>
    </source>
</evidence>
<feature type="compositionally biased region" description="Basic and acidic residues" evidence="8">
    <location>
        <begin position="199"/>
        <end position="212"/>
    </location>
</feature>
<evidence type="ECO:0000256" key="3">
    <source>
        <dbReference type="ARBA" id="ARBA00022490"/>
    </source>
</evidence>
<dbReference type="PANTHER" id="PTHR35794:SF2">
    <property type="entry name" value="CELL DIVISION PROTEIN DIVIVA"/>
    <property type="match status" value="1"/>
</dbReference>
<evidence type="ECO:0000256" key="6">
    <source>
        <dbReference type="ARBA" id="ARBA00023306"/>
    </source>
</evidence>
<dbReference type="Proteomes" id="UP000277864">
    <property type="component" value="Unassembled WGS sequence"/>
</dbReference>
<dbReference type="AlphaFoldDB" id="A0A3S0A5I4"/>
<dbReference type="RefSeq" id="WP_125943407.1">
    <property type="nucleotide sequence ID" value="NZ_PXZH01000002.1"/>
</dbReference>
<dbReference type="NCBIfam" id="TIGR03544">
    <property type="entry name" value="DivI1A_domain"/>
    <property type="match status" value="1"/>
</dbReference>
<keyword evidence="4 9" id="KW-0132">Cell division</keyword>
<protein>
    <submittedName>
        <fullName evidence="9">Cell division protein DivIVA</fullName>
    </submittedName>
</protein>
<sequence>MALTPLDIKNKTFEKKMRGYNTDEVDDFLDIIINDYEQLLKEKKDSDKSLKHAEEKLTYFNELKDALNQSIIVAQDTADKLKDSAERESDIVVTTANADAKAIIAAANAEAEATIRDANNRAEEILNDATNRAMQLAHETDDLKKKTRDFHRNLTLLLESQLEIVRSKEWKEILKPFASYMDDSHVNVKELLDSGLDKEMSSHVKSEGHTEAIDLSDVSDKSEEDTSTITD</sequence>